<proteinExistence type="predicted"/>
<keyword evidence="2" id="KW-1185">Reference proteome</keyword>
<evidence type="ECO:0000313" key="1">
    <source>
        <dbReference type="EMBL" id="KAJ2887183.1"/>
    </source>
</evidence>
<dbReference type="Proteomes" id="UP001139981">
    <property type="component" value="Unassembled WGS sequence"/>
</dbReference>
<comment type="caution">
    <text evidence="1">The sequence shown here is derived from an EMBL/GenBank/DDBJ whole genome shotgun (WGS) entry which is preliminary data.</text>
</comment>
<reference evidence="1" key="1">
    <citation type="submission" date="2022-07" db="EMBL/GenBank/DDBJ databases">
        <title>Phylogenomic reconstructions and comparative analyses of Kickxellomycotina fungi.</title>
        <authorList>
            <person name="Reynolds N.K."/>
            <person name="Stajich J.E."/>
            <person name="Barry K."/>
            <person name="Grigoriev I.V."/>
            <person name="Crous P."/>
            <person name="Smith M.E."/>
        </authorList>
    </citation>
    <scope>NUCLEOTIDE SEQUENCE</scope>
    <source>
        <strain evidence="1">CBS 190363</strain>
    </source>
</reference>
<dbReference type="EMBL" id="JANBVB010002268">
    <property type="protein sequence ID" value="KAJ2887183.1"/>
    <property type="molecule type" value="Genomic_DNA"/>
</dbReference>
<organism evidence="1 2">
    <name type="scientific">Coemansia aciculifera</name>
    <dbReference type="NCBI Taxonomy" id="417176"/>
    <lineage>
        <taxon>Eukaryota</taxon>
        <taxon>Fungi</taxon>
        <taxon>Fungi incertae sedis</taxon>
        <taxon>Zoopagomycota</taxon>
        <taxon>Kickxellomycotina</taxon>
        <taxon>Kickxellomycetes</taxon>
        <taxon>Kickxellales</taxon>
        <taxon>Kickxellaceae</taxon>
        <taxon>Coemansia</taxon>
    </lineage>
</organism>
<gene>
    <name evidence="1" type="ORF">IWW38_005173</name>
</gene>
<evidence type="ECO:0000313" key="2">
    <source>
        <dbReference type="Proteomes" id="UP001139981"/>
    </source>
</evidence>
<name>A0ACC1LVI0_9FUNG</name>
<accession>A0ACC1LVI0</accession>
<sequence>MADSVAKNKILVLGRPNVNKTQIIHSVVSQTPLSYTSEVKSGNDEVEEDSAKIEWTLHTRYYQAQLVFWADHTEQLPPRQLKHMQEWLADPDLHSSTDDMACDIPVDPDMAQLQEHLSEVVDAIIFVFDPTDPSSFMDILPWARFAKLHEPGVLLCVAATRDGKPVDTDDKDGWFDWCVVNGWEWLDLTDTDPDTEYTIERIREALESNEWDGMETVKKTNDTSSNLPDTDVTTTTSTHDDVATAEPLEQEQKGEWDGFDDVARTLDPDRVDAMHHALFSGENEHGDMATVLARLRSMRDEISQMDQSQARSRAAELAMAVAKKLP</sequence>
<protein>
    <submittedName>
        <fullName evidence="1">Uncharacterized protein</fullName>
    </submittedName>
</protein>